<reference evidence="2" key="1">
    <citation type="journal article" date="2022" name="Mol. Ecol. Resour.">
        <title>The genomes of chicory, endive, great burdock and yacon provide insights into Asteraceae palaeo-polyploidization history and plant inulin production.</title>
        <authorList>
            <person name="Fan W."/>
            <person name="Wang S."/>
            <person name="Wang H."/>
            <person name="Wang A."/>
            <person name="Jiang F."/>
            <person name="Liu H."/>
            <person name="Zhao H."/>
            <person name="Xu D."/>
            <person name="Zhang Y."/>
        </authorList>
    </citation>
    <scope>NUCLEOTIDE SEQUENCE [LARGE SCALE GENOMIC DNA]</scope>
    <source>
        <strain evidence="2">cv. Yunnan</strain>
    </source>
</reference>
<protein>
    <submittedName>
        <fullName evidence="1">Uncharacterized protein</fullName>
    </submittedName>
</protein>
<accession>A0ACB9JQ31</accession>
<evidence type="ECO:0000313" key="1">
    <source>
        <dbReference type="EMBL" id="KAI3822113.1"/>
    </source>
</evidence>
<reference evidence="1 2" key="2">
    <citation type="journal article" date="2022" name="Mol. Ecol. Resour.">
        <title>The genomes of chicory, endive, great burdock and yacon provide insights into Asteraceae paleo-polyploidization history and plant inulin production.</title>
        <authorList>
            <person name="Fan W."/>
            <person name="Wang S."/>
            <person name="Wang H."/>
            <person name="Wang A."/>
            <person name="Jiang F."/>
            <person name="Liu H."/>
            <person name="Zhao H."/>
            <person name="Xu D."/>
            <person name="Zhang Y."/>
        </authorList>
    </citation>
    <scope>NUCLEOTIDE SEQUENCE [LARGE SCALE GENOMIC DNA]</scope>
    <source>
        <strain evidence="2">cv. Yunnan</strain>
        <tissue evidence="1">Leaves</tissue>
    </source>
</reference>
<gene>
    <name evidence="1" type="ORF">L1987_09694</name>
</gene>
<proteinExistence type="predicted"/>
<organism evidence="1 2">
    <name type="scientific">Smallanthus sonchifolius</name>
    <dbReference type="NCBI Taxonomy" id="185202"/>
    <lineage>
        <taxon>Eukaryota</taxon>
        <taxon>Viridiplantae</taxon>
        <taxon>Streptophyta</taxon>
        <taxon>Embryophyta</taxon>
        <taxon>Tracheophyta</taxon>
        <taxon>Spermatophyta</taxon>
        <taxon>Magnoliopsida</taxon>
        <taxon>eudicotyledons</taxon>
        <taxon>Gunneridae</taxon>
        <taxon>Pentapetalae</taxon>
        <taxon>asterids</taxon>
        <taxon>campanulids</taxon>
        <taxon>Asterales</taxon>
        <taxon>Asteraceae</taxon>
        <taxon>Asteroideae</taxon>
        <taxon>Heliantheae alliance</taxon>
        <taxon>Millerieae</taxon>
        <taxon>Smallanthus</taxon>
    </lineage>
</organism>
<name>A0ACB9JQ31_9ASTR</name>
<comment type="caution">
    <text evidence="1">The sequence shown here is derived from an EMBL/GenBank/DDBJ whole genome shotgun (WGS) entry which is preliminary data.</text>
</comment>
<dbReference type="EMBL" id="CM042020">
    <property type="protein sequence ID" value="KAI3822113.1"/>
    <property type="molecule type" value="Genomic_DNA"/>
</dbReference>
<keyword evidence="2" id="KW-1185">Reference proteome</keyword>
<dbReference type="Proteomes" id="UP001056120">
    <property type="component" value="Linkage Group LG03"/>
</dbReference>
<evidence type="ECO:0000313" key="2">
    <source>
        <dbReference type="Proteomes" id="UP001056120"/>
    </source>
</evidence>
<sequence length="1950" mass="222136">MSNKLVITRPRNKPSPIFQPRHKVLTVLGLAKLGTQLKRNGAKERAVARAQSRPSNSLMESNLITMLNELDAKDYDFTIKVRVIRMWRNVNKKNLKDSYSIEMIVVDEQDKSAPENETIDVIGSVVRCFDTAKKVGFHGMECKRRTMQIEDPEGNSIYVTLFDEYEEQFSKYTSENKDVTTIVIILQCSKKVLRKVITIPKGDGSDEFEEQNVFECLTPKCAQEAVSAEPRIKLGIRVQDATGMISLTLFDGEANRIFRKSTKEFLEKYLEGGYNRLLPDEFYDLMDKKYAFKIEITDFNLLTGKQVDDYASMNAMSVDVQSQETDVVSFCGDNGTPISDLDKNPGKRPCLNEKKDTFKADNELKRSLCHIYDVDEEVSFSATKARPTGAGNVKRKSMLIDNATPIVFDKENVTTHISIPYPNHGVQFIDRNRDMRSPLSNITIDMSTFNGNRITNESDILHCYNHSKVLSNSNTSTFTPISASSTRPSRTRKLKRNTLNIPPFPNMDLTLQEEVIDGQIIKNNFAAISKDYLDHGEQSVICKMCNAKLWSDEVVKGAKPAHKSSYSLCCAYGKVQLPEYKQAPTNLINLYRSGDSKSNFFIKSIRRYNSIFSFTSMGGKIDRSINRGSTPSIFRLSGQNYHCMGSLLPSNGSKPKFSQLYIYDTENEISNRQIAVGQSKNGTTSTSEILDLQIIHELKVMLDSENELVKSYRMVRDCFHNNPQVDLKLRLIGKRQQDGRTYNLPTASEVAALIVGDIGDSFESRDIIVKTQSGALKRISELHPSYLALQYPLLFPYSDDGYRVDIPHRDVTDSMKGKRQNCTMREFFAYRIQDRVNSFSLILNARRLFQQFLVDAYTMIESERLYFIRRQQQILRCESYENLRNAQKNGNTDISNVGQRVILPSSFTGRARYMMQNYLDAMSLCKWFGYPDFFITITCNPKWPEVKRFLKDSTIKPEDRPDILCRLFKIKLDSFVKDLKENVILGQVQAVVYTVEFQKRGLPHAHVCLFMHPDHKLPTVEYIDPIISAEIPEKNEDPELYSLVKEFMIHGPCGNHNLNCPCMIDNKCSKKFPKRFCANTTIDGDGFPVYRRRDYGTFVEKSGVKLDNRSVVPYNKLLLKRYQAHINVEWCNQAGSIKYLFKYINKGPDRATLLLEQSNKEDDNNEVVDEIQEYYDCRYLSACEATWRIFSFDIHYRTPSVMRLPFHLPGQQQVVYGADDDIENVLTKESVASSMFLSWMKCNATNDKARKLTYVEFPTQFVWKKKERSWEPRRRGFSIGRIHSVSPSLGEAYFLRILLNKVRGPISFEEILTVNGHKCSTFRDACYKLGLLDDDTEYIEAIEEASHSGSGYFLRSLFATMLLSGSLSRPDFVWQNTWKFLSDGILYKQQLLLKYPGLSLTDDRIQNLTLFEIEKLLLRNSSSLRRFPSMPYPDNDSISSSNNRLITEELSYDRNNLQTEFDSLLVSLTDEQRSVFEEIMNAVKHNKGGVFFVYGYGGTGKTFLWRTLSAAIRCKGQIVLNVASSGIASLLLTGGRTAHSRFLIPLNLNEDSLCYIKPGSDVAHLLQQASLIIWDEAPMIHKHAFEALDRTMKDILMSDEKNNSEMMFGGKVVVFGGDFRQILPVIPNGSRNEIVNACLSSSYIWKTCRVLKLTKNMRLSIGSEASNIEQTKMFSNWLLDLGEGKVGDVTDGESIIDIPEDILITNSVDPISALIDFIYPSILENFKNLNFFQERAILAPTNEVVQDINDRLLSLFPGEEKEYLSSDTICQSDFVQDNFDESLYSPDVLNGLKLSGLPNHKLVLKVGVPVMLLRNIDQKCGLCNGTRLQMISLGNRVIEAEIISGSNIGTRTFIPRLSLTPSDKRIPFKFKRRQFPLAVCFAMTINKSQGQSLSRVGLYLKHPVFTHGQLYVALSRVKSREGLKLLIIDKEGKVTNKTTNVVYKEVFGNV</sequence>